<feature type="domain" description="Ig-like" evidence="6">
    <location>
        <begin position="1811"/>
        <end position="1888"/>
    </location>
</feature>
<keyword evidence="7" id="KW-0378">Hydrolase</keyword>
<feature type="signal peptide" evidence="4">
    <location>
        <begin position="1"/>
        <end position="32"/>
    </location>
</feature>
<dbReference type="SUPFAM" id="SSF49899">
    <property type="entry name" value="Concanavalin A-like lectins/glucanases"/>
    <property type="match status" value="1"/>
</dbReference>
<sequence>MKCKKQGQRALSWILVTAMMVPSVSVPTIAYAETNQRIATYVGQVPEQLKDDASVKADQFGKAYDTVAVTSKGVRYDVEVVPQELVYYIDNYSSGPLDGTTPAYEAVKELTGTKLKNDAADAVYVEGSWGFHNQNVKTKGNVTTEDKAVSGIYNDQDKLLTYTLPLDAGTYEITTAHYEWWPDQGRTLDITAQIDDGTPVSLGTTGALIVNQETRVTGDVTLDKAGEVTLRIQDTKNKGAILSWLAVAEKDSALVPFDTALEETDGGLTNRGASVISDAGRGNVVEVTAGWNNQNGGHAEIKDAAALFGRKEFTLLANVKVEDTDTNEDNRNKKAAFSIGTENQNIHIFTQSGKVGYGDSKAGGGISAGNTALEHIIADDWNAMAVSYSEKDGANGSVTVYLNGEKAGEIPDLGFKLSGMSNITAALGRSFATNFLLNGLYDDIVVTSEAMSEEAAAAETKTRMMEPLLSELKRAVTEANAYLDTEDPGNEALKQAVTEAEALLAGGNASREAVLAATAKIRNILPVYDAVITIKGSDVDAAALMTNGLTYKGWGLLSCNGTSNLLMDYKAEAPEKYWEMIHTLFEGEHPLISHVKIEMGNDGNTSTAADPATIRYEGEDADVSRSPGWQLAADAKSVNPDVKVSVLRWRSPNWTNGNTNTEKVYEWYRDTIFDAYEKYGIMADYIAAGVNEANYNDAIKISAPMTKAFTKLVEEESDFPDYMEEDAQDAYHRIQFVAADEIDSWGIVTDMYNSKDQKGGTWDSVDAVGIHYVTGTDQNVRDLAQKYNKEIWYSEGCATFGMTSQAERRTDSYVAMGGNQSPLAMVDGYLNSFVFSNMTHYIFQPAIGGFYDGLQYAHKDLVSAREPWAGYVRYDEALYMTAHFTQFSKSGWAADEDNSNGIWLGIPQASNSYAGDNNKNEHLSNEAGKPSYMTLAAPDKSDFSVVAVNNSPKKLNYQIKAEDMNLDENQKLEIWQTKADEYMEFKGEVAANSAGMYTVSVDAGAIATFTTLDYHQNDGDRALTLPEHTSLSDKAVLDTDEDGKMGEGCTGVTDNTILYADDFEYDEEGTVTVNTANGPEQQDYLSSRGNEPRYMMDTHGAWVVEKEDDGNQRLGQILPAAVSEWNGGDPETIVGDYRWMNYKASVDVQADNGYALLGIRQQTGMNSDNSGYNLLIQNGTWKMRKGGSTLLEGSMPEKQGDSCRIALEGRGNAILAYVDGELAGSYIDTDKPYLMGRVFLGSAWAETYFDNLKVEKIPGYIPYATAFYDDHDDEVQYSNDWRLTGPGNGSADNWYRTTSYNKKSGDSTYVTFDGRGTGFMLVGENGGGVKADIYVDGVKKAENAENNSSSKRYSTIVLDGLTSGDHTFKVVVKSGTLVIDGVYILGEVLPGGSIEALKALAAECETYREADYTADHWKVFADALTAAQAVIGNETESTQLEIDTAAIRLQEAKEALLRLDQPVEIIDDRLPEYLAVVEGETVKDDILPAEVRVKLANGTESTAKIQWANNEEDSFSAPYKTVRLKGTVEGGKDLQAVIPVEVVPEDTLYYIDSFSAAPGDGTTPVYEAVRALLGDQLKNEKADQISDGTKWGFNKTGVVTKPDTDLTDKYSSGFYMEGGNPVLYYLPLEAGAYSLTVGVNEWWEPRSMKAVVLADGKELAAENLTLSGKGSQDEKTLSFTLEKADTVTLRVEKVSKNDPVISWLAVAKQPEVLDISGVKVERLPDRTEYRIGEKLDTTGMVVTATMSDATRVELEEDQYTVSTLNSGTPGEKEITVSAAGKSGTVYTDTFRVVVTEEGTEYYTTKIKVTGKPDKMKYYTGDELDTAGMVVKAHQKASPSNAERDIEISDYVTEYDFSKAGKATVEVIYEDENSDGERIEFTDSFTVTVEDEPVEPEYYTTRIRVDKKPKKVVYKVGEEFNPEGMKVMDIQKASPGNATRAVEIPLEELDYQYDFSTSGNKKVKVVYMGTDKNQEEKEFQAAVDVSVADEAEEGFYTEMIQITSQPDQTVYRVGDMFAPAGMAVTAYRINRETGERVEELTRDYKVSPALFMISGDIKVTVSYTGIDKNGDAKVFQDSLWVTVRPASSSDSSGSSDTAETRPVPKPSSTMDGGSWKQDGGSWQYTKPNGQPARNEWGRINGSWYFFKSDGRMAANEWMMDADVWYFVDESGAMYENRWMEYGGNWYYLGQSGAMYGNRWLEYNGVWYYLNADGTMAKDTVTADGYRVGSDGKWVK</sequence>
<dbReference type="Gene3D" id="2.60.40.1180">
    <property type="entry name" value="Golgi alpha-mannosidase II"/>
    <property type="match status" value="1"/>
</dbReference>
<dbReference type="Gene3D" id="1.20.1270.70">
    <property type="entry name" value="Designed single chain three-helix bundle"/>
    <property type="match status" value="1"/>
</dbReference>
<organism evidence="7 8">
    <name type="scientific">Hungatella hathewayi</name>
    <dbReference type="NCBI Taxonomy" id="154046"/>
    <lineage>
        <taxon>Bacteria</taxon>
        <taxon>Bacillati</taxon>
        <taxon>Bacillota</taxon>
        <taxon>Clostridia</taxon>
        <taxon>Lachnospirales</taxon>
        <taxon>Lachnospiraceae</taxon>
        <taxon>Hungatella</taxon>
    </lineage>
</organism>
<evidence type="ECO:0000256" key="2">
    <source>
        <dbReference type="PROSITE-ProRule" id="PRU00591"/>
    </source>
</evidence>
<dbReference type="InterPro" id="IPR022038">
    <property type="entry name" value="Ig-like_bact"/>
</dbReference>
<keyword evidence="4" id="KW-0732">Signal</keyword>
<proteinExistence type="predicted"/>
<dbReference type="GO" id="GO:0016020">
    <property type="term" value="C:membrane"/>
    <property type="evidence" value="ECO:0007669"/>
    <property type="project" value="GOC"/>
</dbReference>
<accession>A0A174G7N3</accession>
<feature type="chain" id="PRO_5008022316" evidence="4">
    <location>
        <begin position="33"/>
        <end position="2234"/>
    </location>
</feature>
<dbReference type="GO" id="GO:0004336">
    <property type="term" value="F:galactosylceramidase activity"/>
    <property type="evidence" value="ECO:0007669"/>
    <property type="project" value="InterPro"/>
</dbReference>
<dbReference type="InterPro" id="IPR013780">
    <property type="entry name" value="Glyco_hydro_b"/>
</dbReference>
<evidence type="ECO:0000313" key="8">
    <source>
        <dbReference type="Proteomes" id="UP000095651"/>
    </source>
</evidence>
<feature type="compositionally biased region" description="Low complexity" evidence="3">
    <location>
        <begin position="2086"/>
        <end position="2095"/>
    </location>
</feature>
<name>A0A174G7N3_9FIRM</name>
<dbReference type="Pfam" id="PF19127">
    <property type="entry name" value="Choline_bind_3"/>
    <property type="match status" value="1"/>
</dbReference>
<dbReference type="PANTHER" id="PTHR15172">
    <property type="entry name" value="GALACTOCEREBROSIDASE"/>
    <property type="match status" value="1"/>
</dbReference>
<dbReference type="Gene3D" id="2.60.120.260">
    <property type="entry name" value="Galactose-binding domain-like"/>
    <property type="match status" value="1"/>
</dbReference>
<evidence type="ECO:0000256" key="3">
    <source>
        <dbReference type="SAM" id="MobiDB-lite"/>
    </source>
</evidence>
<dbReference type="Gene3D" id="3.20.20.80">
    <property type="entry name" value="Glycosidases"/>
    <property type="match status" value="1"/>
</dbReference>
<keyword evidence="1" id="KW-0677">Repeat</keyword>
<feature type="region of interest" description="Disordered" evidence="3">
    <location>
        <begin position="2085"/>
        <end position="2132"/>
    </location>
</feature>
<dbReference type="Gene3D" id="2.60.40.3630">
    <property type="match status" value="4"/>
</dbReference>
<dbReference type="InterPro" id="IPR001286">
    <property type="entry name" value="Glyco_hydro_59"/>
</dbReference>
<dbReference type="PROSITE" id="PS51170">
    <property type="entry name" value="CW"/>
    <property type="match status" value="3"/>
</dbReference>
<dbReference type="InterPro" id="IPR049161">
    <property type="entry name" value="GH59_cat"/>
</dbReference>
<evidence type="ECO:0000259" key="5">
    <source>
        <dbReference type="Pfam" id="PF02057"/>
    </source>
</evidence>
<dbReference type="Proteomes" id="UP000095651">
    <property type="component" value="Unassembled WGS sequence"/>
</dbReference>
<dbReference type="Pfam" id="PF07523">
    <property type="entry name" value="Big_3"/>
    <property type="match status" value="2"/>
</dbReference>
<protein>
    <submittedName>
        <fullName evidence="7">Family 6 carbohydrate binding protein</fullName>
        <ecNumber evidence="7">3.2.1.96</ecNumber>
    </submittedName>
</protein>
<dbReference type="InterPro" id="IPR018337">
    <property type="entry name" value="Cell_wall/Cho-bd_repeat"/>
</dbReference>
<dbReference type="Pfam" id="PF07554">
    <property type="entry name" value="FIVAR"/>
    <property type="match status" value="2"/>
</dbReference>
<dbReference type="EMBL" id="CYZE01000008">
    <property type="protein sequence ID" value="CUO56435.1"/>
    <property type="molecule type" value="Genomic_DNA"/>
</dbReference>
<dbReference type="Gene3D" id="2.10.270.10">
    <property type="entry name" value="Cholin Binding"/>
    <property type="match status" value="1"/>
</dbReference>
<dbReference type="Gene3D" id="2.60.120.560">
    <property type="entry name" value="Exo-inulinase, domain 1"/>
    <property type="match status" value="1"/>
</dbReference>
<feature type="repeat" description="Cell wall-binding" evidence="2">
    <location>
        <begin position="2195"/>
        <end position="2214"/>
    </location>
</feature>
<evidence type="ECO:0000256" key="4">
    <source>
        <dbReference type="SAM" id="SignalP"/>
    </source>
</evidence>
<dbReference type="GO" id="GO:0006683">
    <property type="term" value="P:galactosylceramide catabolic process"/>
    <property type="evidence" value="ECO:0007669"/>
    <property type="project" value="InterPro"/>
</dbReference>
<feature type="domain" description="Glycosyl hydrolase family 59 catalytic" evidence="5">
    <location>
        <begin position="552"/>
        <end position="886"/>
    </location>
</feature>
<feature type="repeat" description="Cell wall-binding" evidence="2">
    <location>
        <begin position="2174"/>
        <end position="2193"/>
    </location>
</feature>
<dbReference type="PANTHER" id="PTHR15172:SF1">
    <property type="entry name" value="GALACTOCEREBROSIDASE"/>
    <property type="match status" value="1"/>
</dbReference>
<dbReference type="InterPro" id="IPR013320">
    <property type="entry name" value="ConA-like_dom_sf"/>
</dbReference>
<dbReference type="GO" id="GO:0033925">
    <property type="term" value="F:mannosyl-glycoprotein endo-beta-N-acetylglucosaminidase activity"/>
    <property type="evidence" value="ECO:0007669"/>
    <property type="project" value="UniProtKB-EC"/>
</dbReference>
<feature type="domain" description="Ig-like" evidence="6">
    <location>
        <begin position="1727"/>
        <end position="1785"/>
    </location>
</feature>
<dbReference type="Pfam" id="PF19085">
    <property type="entry name" value="Choline_bind_2"/>
    <property type="match status" value="1"/>
</dbReference>
<dbReference type="Pfam" id="PF02057">
    <property type="entry name" value="Glyco_hydro_59"/>
    <property type="match status" value="1"/>
</dbReference>
<dbReference type="InterPro" id="IPR017853">
    <property type="entry name" value="GH"/>
</dbReference>
<dbReference type="SUPFAM" id="SSF69360">
    <property type="entry name" value="Cell wall binding repeat"/>
    <property type="match status" value="1"/>
</dbReference>
<evidence type="ECO:0000256" key="1">
    <source>
        <dbReference type="ARBA" id="ARBA00022737"/>
    </source>
</evidence>
<gene>
    <name evidence="7" type="primary">lytB_4</name>
    <name evidence="7" type="ORF">ERS852407_03208</name>
</gene>
<dbReference type="SUPFAM" id="SSF51445">
    <property type="entry name" value="(Trans)glycosidases"/>
    <property type="match status" value="1"/>
</dbReference>
<dbReference type="EC" id="3.2.1.96" evidence="7"/>
<feature type="repeat" description="Cell wall-binding" evidence="2">
    <location>
        <begin position="2132"/>
        <end position="2151"/>
    </location>
</feature>
<keyword evidence="7" id="KW-0326">Glycosidase</keyword>
<dbReference type="GO" id="GO:0005764">
    <property type="term" value="C:lysosome"/>
    <property type="evidence" value="ECO:0007669"/>
    <property type="project" value="TreeGrafter"/>
</dbReference>
<reference evidence="7 8" key="1">
    <citation type="submission" date="2015-09" db="EMBL/GenBank/DDBJ databases">
        <authorList>
            <consortium name="Pathogen Informatics"/>
        </authorList>
    </citation>
    <scope>NUCLEOTIDE SEQUENCE [LARGE SCALE GENOMIC DNA]</scope>
    <source>
        <strain evidence="7 8">2789STDY5608850</strain>
    </source>
</reference>
<evidence type="ECO:0000313" key="7">
    <source>
        <dbReference type="EMBL" id="CUO56435.1"/>
    </source>
</evidence>
<dbReference type="RefSeq" id="WP_055656677.1">
    <property type="nucleotide sequence ID" value="NZ_CABIXC010000008.1"/>
</dbReference>
<evidence type="ECO:0000259" key="6">
    <source>
        <dbReference type="Pfam" id="PF07523"/>
    </source>
</evidence>